<keyword evidence="4" id="KW-0456">Lyase</keyword>
<dbReference type="Pfam" id="PF04828">
    <property type="entry name" value="GFA"/>
    <property type="match status" value="1"/>
</dbReference>
<evidence type="ECO:0000256" key="5">
    <source>
        <dbReference type="SAM" id="MobiDB-lite"/>
    </source>
</evidence>
<evidence type="ECO:0000259" key="6">
    <source>
        <dbReference type="PROSITE" id="PS51891"/>
    </source>
</evidence>
<evidence type="ECO:0000313" key="7">
    <source>
        <dbReference type="EMBL" id="KAK9416039.1"/>
    </source>
</evidence>
<evidence type="ECO:0000256" key="3">
    <source>
        <dbReference type="ARBA" id="ARBA00022833"/>
    </source>
</evidence>
<dbReference type="InterPro" id="IPR011057">
    <property type="entry name" value="Mss4-like_sf"/>
</dbReference>
<dbReference type="InterPro" id="IPR006913">
    <property type="entry name" value="CENP-V/GFA"/>
</dbReference>
<keyword evidence="3" id="KW-0862">Zinc</keyword>
<dbReference type="Gene3D" id="3.90.1590.10">
    <property type="entry name" value="glutathione-dependent formaldehyde- activating enzyme (gfa)"/>
    <property type="match status" value="1"/>
</dbReference>
<protein>
    <recommendedName>
        <fullName evidence="6">CENP-V/GFA domain-containing protein</fullName>
    </recommendedName>
</protein>
<reference evidence="7 8" key="1">
    <citation type="journal article" date="2024" name="J. Plant Pathol.">
        <title>Sequence and assembly of the genome of Seiridium unicorne, isolate CBS 538.82, causal agent of cypress canker disease.</title>
        <authorList>
            <person name="Scali E."/>
            <person name="Rocca G.D."/>
            <person name="Danti R."/>
            <person name="Garbelotto M."/>
            <person name="Barberini S."/>
            <person name="Baroncelli R."/>
            <person name="Emiliani G."/>
        </authorList>
    </citation>
    <scope>NUCLEOTIDE SEQUENCE [LARGE SCALE GENOMIC DNA]</scope>
    <source>
        <strain evidence="7 8">BM-138-508</strain>
    </source>
</reference>
<evidence type="ECO:0000256" key="4">
    <source>
        <dbReference type="ARBA" id="ARBA00023239"/>
    </source>
</evidence>
<evidence type="ECO:0000256" key="2">
    <source>
        <dbReference type="ARBA" id="ARBA00022723"/>
    </source>
</evidence>
<evidence type="ECO:0000313" key="8">
    <source>
        <dbReference type="Proteomes" id="UP001408356"/>
    </source>
</evidence>
<dbReference type="Proteomes" id="UP001408356">
    <property type="component" value="Unassembled WGS sequence"/>
</dbReference>
<accession>A0ABR2UNX2</accession>
<dbReference type="PANTHER" id="PTHR33337:SF40">
    <property type="entry name" value="CENP-V_GFA DOMAIN-CONTAINING PROTEIN-RELATED"/>
    <property type="match status" value="1"/>
</dbReference>
<keyword evidence="8" id="KW-1185">Reference proteome</keyword>
<dbReference type="PROSITE" id="PS51891">
    <property type="entry name" value="CENP_V_GFA"/>
    <property type="match status" value="1"/>
</dbReference>
<feature type="compositionally biased region" description="Basic and acidic residues" evidence="5">
    <location>
        <begin position="33"/>
        <end position="70"/>
    </location>
</feature>
<comment type="similarity">
    <text evidence="1">Belongs to the Gfa family.</text>
</comment>
<dbReference type="PANTHER" id="PTHR33337">
    <property type="entry name" value="GFA DOMAIN-CONTAINING PROTEIN"/>
    <property type="match status" value="1"/>
</dbReference>
<keyword evidence="2" id="KW-0479">Metal-binding</keyword>
<dbReference type="SUPFAM" id="SSF51316">
    <property type="entry name" value="Mss4-like"/>
    <property type="match status" value="1"/>
</dbReference>
<proteinExistence type="inferred from homology"/>
<gene>
    <name evidence="7" type="ORF">SUNI508_09812</name>
</gene>
<sequence>MPPSSAKKQKVSANANEHLEQEPHEMSGGTAVEVDRDPYPQGTDHESRGKHDTTTTHEDEESEKKKEGGEWRNQPPYRTSEENEHFDKKHTAECNCGRIKYWLSRDKPLASKYCHCTDCQSLHGAPLQWAAVFKKEDLHFENGAKGLAFYHSEKKHTYHDLPCKVSCAYCHAPIMDEGRNMVLMFPAIINFKDEAAKKSFEPTMHIFYSRRVLDIKDGKPKWTELDEQSELMKDVD</sequence>
<organism evidence="7 8">
    <name type="scientific">Seiridium unicorne</name>
    <dbReference type="NCBI Taxonomy" id="138068"/>
    <lineage>
        <taxon>Eukaryota</taxon>
        <taxon>Fungi</taxon>
        <taxon>Dikarya</taxon>
        <taxon>Ascomycota</taxon>
        <taxon>Pezizomycotina</taxon>
        <taxon>Sordariomycetes</taxon>
        <taxon>Xylariomycetidae</taxon>
        <taxon>Amphisphaeriales</taxon>
        <taxon>Sporocadaceae</taxon>
        <taxon>Seiridium</taxon>
    </lineage>
</organism>
<feature type="domain" description="CENP-V/GFA" evidence="6">
    <location>
        <begin position="90"/>
        <end position="201"/>
    </location>
</feature>
<name>A0ABR2UNX2_9PEZI</name>
<dbReference type="EMBL" id="JARVKF010000409">
    <property type="protein sequence ID" value="KAK9416039.1"/>
    <property type="molecule type" value="Genomic_DNA"/>
</dbReference>
<feature type="region of interest" description="Disordered" evidence="5">
    <location>
        <begin position="1"/>
        <end position="85"/>
    </location>
</feature>
<comment type="caution">
    <text evidence="7">The sequence shown here is derived from an EMBL/GenBank/DDBJ whole genome shotgun (WGS) entry which is preliminary data.</text>
</comment>
<evidence type="ECO:0000256" key="1">
    <source>
        <dbReference type="ARBA" id="ARBA00005495"/>
    </source>
</evidence>